<keyword evidence="2" id="KW-1185">Reference proteome</keyword>
<proteinExistence type="predicted"/>
<dbReference type="Proteomes" id="UP001153332">
    <property type="component" value="Unassembled WGS sequence"/>
</dbReference>
<sequence>MGDVLKATSAEPEMAARSRVDDSVEHLRPTSTELQIDPVLERQVVGKDLGLSDDQYQVSKAADDAGDLELGSNA</sequence>
<organism evidence="1 2">
    <name type="scientific">Lasiodiplodia mahajangana</name>
    <dbReference type="NCBI Taxonomy" id="1108764"/>
    <lineage>
        <taxon>Eukaryota</taxon>
        <taxon>Fungi</taxon>
        <taxon>Dikarya</taxon>
        <taxon>Ascomycota</taxon>
        <taxon>Pezizomycotina</taxon>
        <taxon>Dothideomycetes</taxon>
        <taxon>Dothideomycetes incertae sedis</taxon>
        <taxon>Botryosphaeriales</taxon>
        <taxon>Botryosphaeriaceae</taxon>
        <taxon>Lasiodiplodia</taxon>
    </lineage>
</organism>
<accession>A0ACC2J706</accession>
<evidence type="ECO:0000313" key="2">
    <source>
        <dbReference type="Proteomes" id="UP001153332"/>
    </source>
</evidence>
<comment type="caution">
    <text evidence="1">The sequence shown here is derived from an EMBL/GenBank/DDBJ whole genome shotgun (WGS) entry which is preliminary data.</text>
</comment>
<dbReference type="EMBL" id="JAPUUL010003382">
    <property type="protein sequence ID" value="KAJ8123244.1"/>
    <property type="molecule type" value="Genomic_DNA"/>
</dbReference>
<gene>
    <name evidence="1" type="ORF">O1611_g9641</name>
</gene>
<evidence type="ECO:0000313" key="1">
    <source>
        <dbReference type="EMBL" id="KAJ8123244.1"/>
    </source>
</evidence>
<name>A0ACC2J706_9PEZI</name>
<reference evidence="1" key="1">
    <citation type="submission" date="2022-12" db="EMBL/GenBank/DDBJ databases">
        <title>Genome Sequence of Lasiodiplodia mahajangana.</title>
        <authorList>
            <person name="Buettner E."/>
        </authorList>
    </citation>
    <scope>NUCLEOTIDE SEQUENCE</scope>
    <source>
        <strain evidence="1">VT137</strain>
    </source>
</reference>
<protein>
    <submittedName>
        <fullName evidence="1">Uncharacterized protein</fullName>
    </submittedName>
</protein>